<feature type="transmembrane region" description="Helical" evidence="5">
    <location>
        <begin position="20"/>
        <end position="39"/>
    </location>
</feature>
<keyword evidence="4 5" id="KW-0472">Membrane</keyword>
<feature type="transmembrane region" description="Helical" evidence="5">
    <location>
        <begin position="87"/>
        <end position="105"/>
    </location>
</feature>
<dbReference type="Proteomes" id="UP000724149">
    <property type="component" value="Unassembled WGS sequence"/>
</dbReference>
<feature type="transmembrane region" description="Helical" evidence="5">
    <location>
        <begin position="195"/>
        <end position="217"/>
    </location>
</feature>
<feature type="transmembrane region" description="Helical" evidence="5">
    <location>
        <begin position="163"/>
        <end position="183"/>
    </location>
</feature>
<keyword evidence="2 5" id="KW-0812">Transmembrane</keyword>
<evidence type="ECO:0000256" key="2">
    <source>
        <dbReference type="ARBA" id="ARBA00022692"/>
    </source>
</evidence>
<evidence type="ECO:0000256" key="3">
    <source>
        <dbReference type="ARBA" id="ARBA00022989"/>
    </source>
</evidence>
<reference evidence="6 7" key="1">
    <citation type="journal article" date="2021" name="Sci. Rep.">
        <title>The distribution of antibiotic resistance genes in chicken gut microbiota commensals.</title>
        <authorList>
            <person name="Juricova H."/>
            <person name="Matiasovicova J."/>
            <person name="Kubasova T."/>
            <person name="Cejkova D."/>
            <person name="Rychlik I."/>
        </authorList>
    </citation>
    <scope>NUCLEOTIDE SEQUENCE [LARGE SCALE GENOMIC DNA]</scope>
    <source>
        <strain evidence="6 7">An564</strain>
    </source>
</reference>
<proteinExistence type="predicted"/>
<dbReference type="Pfam" id="PF03006">
    <property type="entry name" value="HlyIII"/>
    <property type="match status" value="1"/>
</dbReference>
<feature type="transmembrane region" description="Helical" evidence="5">
    <location>
        <begin position="111"/>
        <end position="133"/>
    </location>
</feature>
<evidence type="ECO:0000313" key="6">
    <source>
        <dbReference type="EMBL" id="MBM6922409.1"/>
    </source>
</evidence>
<evidence type="ECO:0000256" key="5">
    <source>
        <dbReference type="SAM" id="Phobius"/>
    </source>
</evidence>
<sequence length="218" mass="24341">MLWYHSFQSAREPMSSYTHFLGVLLFLIGLPLSVLLYFVKGSGDPLHLLAALIFCCSTLALYTTSCVYHFSQGTPAHINHLRKLDHAMIYVLIAGSYTPMLMSFYPKKEALVFSLILWIVAAVGIGVKVFWFLPRWVSTAIYLLMGWSILFDLGPLTRIPTGAIVLLAAGGVSYTIGGVIYGLKKPDLFRAFGFHELFHCFVLLGSLLHYLVVAIYIL</sequence>
<gene>
    <name evidence="6" type="ORF">H9X81_01700</name>
</gene>
<evidence type="ECO:0000256" key="1">
    <source>
        <dbReference type="ARBA" id="ARBA00004141"/>
    </source>
</evidence>
<comment type="caution">
    <text evidence="6">The sequence shown here is derived from an EMBL/GenBank/DDBJ whole genome shotgun (WGS) entry which is preliminary data.</text>
</comment>
<feature type="transmembrane region" description="Helical" evidence="5">
    <location>
        <begin position="45"/>
        <end position="67"/>
    </location>
</feature>
<comment type="subcellular location">
    <subcellularLocation>
        <location evidence="1">Membrane</location>
        <topology evidence="1">Multi-pass membrane protein</topology>
    </subcellularLocation>
</comment>
<dbReference type="PANTHER" id="PTHR20855:SF3">
    <property type="entry name" value="LD03007P"/>
    <property type="match status" value="1"/>
</dbReference>
<organism evidence="6 7">
    <name type="scientific">Hydrogenoanaerobacterium saccharovorans</name>
    <dbReference type="NCBI Taxonomy" id="474960"/>
    <lineage>
        <taxon>Bacteria</taxon>
        <taxon>Bacillati</taxon>
        <taxon>Bacillota</taxon>
        <taxon>Clostridia</taxon>
        <taxon>Eubacteriales</taxon>
        <taxon>Oscillospiraceae</taxon>
        <taxon>Hydrogenoanaerobacterium</taxon>
    </lineage>
</organism>
<dbReference type="EMBL" id="JACSNR010000001">
    <property type="protein sequence ID" value="MBM6922409.1"/>
    <property type="molecule type" value="Genomic_DNA"/>
</dbReference>
<evidence type="ECO:0000256" key="4">
    <source>
        <dbReference type="ARBA" id="ARBA00023136"/>
    </source>
</evidence>
<evidence type="ECO:0000313" key="7">
    <source>
        <dbReference type="Proteomes" id="UP000724149"/>
    </source>
</evidence>
<keyword evidence="7" id="KW-1185">Reference proteome</keyword>
<dbReference type="RefSeq" id="WP_204719348.1">
    <property type="nucleotide sequence ID" value="NZ_JACSNR010000001.1"/>
</dbReference>
<name>A0ABS2GLI4_9FIRM</name>
<dbReference type="PANTHER" id="PTHR20855">
    <property type="entry name" value="ADIPOR/PROGESTIN RECEPTOR-RELATED"/>
    <property type="match status" value="1"/>
</dbReference>
<accession>A0ABS2GLI4</accession>
<keyword evidence="3 5" id="KW-1133">Transmembrane helix</keyword>
<dbReference type="InterPro" id="IPR004254">
    <property type="entry name" value="AdipoR/HlyIII-related"/>
</dbReference>
<protein>
    <submittedName>
        <fullName evidence="6">Hemolysin III family protein</fullName>
    </submittedName>
</protein>